<protein>
    <submittedName>
        <fullName evidence="1">Uncharacterized protein</fullName>
    </submittedName>
</protein>
<organism evidence="1 2">
    <name type="scientific">Metabacillus bambusae</name>
    <dbReference type="NCBI Taxonomy" id="2795218"/>
    <lineage>
        <taxon>Bacteria</taxon>
        <taxon>Bacillati</taxon>
        <taxon>Bacillota</taxon>
        <taxon>Bacilli</taxon>
        <taxon>Bacillales</taxon>
        <taxon>Bacillaceae</taxon>
        <taxon>Metabacillus</taxon>
    </lineage>
</organism>
<evidence type="ECO:0000313" key="1">
    <source>
        <dbReference type="EMBL" id="MBO1515029.1"/>
    </source>
</evidence>
<gene>
    <name evidence="1" type="ORF">I7822_25730</name>
</gene>
<reference evidence="1 2" key="1">
    <citation type="submission" date="2021-03" db="EMBL/GenBank/DDBJ databases">
        <title>Whole genome sequence of Metabacillus bambusae BG109.</title>
        <authorList>
            <person name="Jeong J.W."/>
        </authorList>
    </citation>
    <scope>NUCLEOTIDE SEQUENCE [LARGE SCALE GENOMIC DNA]</scope>
    <source>
        <strain evidence="1 2">BG109</strain>
    </source>
</reference>
<dbReference type="EMBL" id="JAGDEL010000030">
    <property type="protein sequence ID" value="MBO1515029.1"/>
    <property type="molecule type" value="Genomic_DNA"/>
</dbReference>
<proteinExistence type="predicted"/>
<dbReference type="RefSeq" id="WP_207981924.1">
    <property type="nucleotide sequence ID" value="NZ_JAGDEL010000030.1"/>
</dbReference>
<name>A0ABS3N9S6_9BACI</name>
<evidence type="ECO:0000313" key="2">
    <source>
        <dbReference type="Proteomes" id="UP000663981"/>
    </source>
</evidence>
<dbReference type="Proteomes" id="UP000663981">
    <property type="component" value="Unassembled WGS sequence"/>
</dbReference>
<sequence>MNDKLQEIITILDLYSYHHESEYLKKTFEELLEYKKAYYSLKKAGVDLPYVKSI</sequence>
<accession>A0ABS3N9S6</accession>
<comment type="caution">
    <text evidence="1">The sequence shown here is derived from an EMBL/GenBank/DDBJ whole genome shotgun (WGS) entry which is preliminary data.</text>
</comment>
<keyword evidence="2" id="KW-1185">Reference proteome</keyword>